<protein>
    <submittedName>
        <fullName evidence="2">Uncharacterized protein</fullName>
    </submittedName>
</protein>
<organism evidence="1 2">
    <name type="scientific">Romanomermis culicivorax</name>
    <name type="common">Nematode worm</name>
    <dbReference type="NCBI Taxonomy" id="13658"/>
    <lineage>
        <taxon>Eukaryota</taxon>
        <taxon>Metazoa</taxon>
        <taxon>Ecdysozoa</taxon>
        <taxon>Nematoda</taxon>
        <taxon>Enoplea</taxon>
        <taxon>Dorylaimia</taxon>
        <taxon>Mermithida</taxon>
        <taxon>Mermithoidea</taxon>
        <taxon>Mermithidae</taxon>
        <taxon>Romanomermis</taxon>
    </lineage>
</organism>
<dbReference type="AlphaFoldDB" id="A0A915JYV5"/>
<accession>A0A915JYV5</accession>
<evidence type="ECO:0000313" key="1">
    <source>
        <dbReference type="Proteomes" id="UP000887565"/>
    </source>
</evidence>
<reference evidence="2" key="1">
    <citation type="submission" date="2022-11" db="UniProtKB">
        <authorList>
            <consortium name="WormBaseParasite"/>
        </authorList>
    </citation>
    <scope>IDENTIFICATION</scope>
</reference>
<dbReference type="Proteomes" id="UP000887565">
    <property type="component" value="Unplaced"/>
</dbReference>
<name>A0A915JYV5_ROMCU</name>
<dbReference type="WBParaSite" id="nRc.2.0.1.t31661-RA">
    <property type="protein sequence ID" value="nRc.2.0.1.t31661-RA"/>
    <property type="gene ID" value="nRc.2.0.1.g31661"/>
</dbReference>
<evidence type="ECO:0000313" key="2">
    <source>
        <dbReference type="WBParaSite" id="nRc.2.0.1.t31661-RA"/>
    </source>
</evidence>
<sequence>MTRKSNLNADLVAVEMRKNSKKKSF</sequence>
<proteinExistence type="predicted"/>
<keyword evidence="1" id="KW-1185">Reference proteome</keyword>